<keyword evidence="2 5" id="KW-0812">Transmembrane</keyword>
<evidence type="ECO:0000256" key="5">
    <source>
        <dbReference type="SAM" id="Phobius"/>
    </source>
</evidence>
<feature type="transmembrane region" description="Helical" evidence="5">
    <location>
        <begin position="33"/>
        <end position="54"/>
    </location>
</feature>
<proteinExistence type="predicted"/>
<sequence>MITEHGIGGVVTYNGSAIAVSSFFVYLGLDKEAILFFAVLLLIDYITGLGKALAIKESITSNKMKYGILSKLSLLIIPITVAIAGKSANVDMTYIIYASMNVLVLSEVYSIIANIYSMRTHKELPEFDVTRLLARKIKVILLSWAE</sequence>
<evidence type="ECO:0000256" key="2">
    <source>
        <dbReference type="ARBA" id="ARBA00022692"/>
    </source>
</evidence>
<evidence type="ECO:0000256" key="4">
    <source>
        <dbReference type="ARBA" id="ARBA00023136"/>
    </source>
</evidence>
<dbReference type="InterPro" id="IPR006480">
    <property type="entry name" value="Phage_holin_4_1"/>
</dbReference>
<feature type="transmembrane region" description="Helical" evidence="5">
    <location>
        <begin position="94"/>
        <end position="116"/>
    </location>
</feature>
<keyword evidence="3 5" id="KW-1133">Transmembrane helix</keyword>
<dbReference type="GO" id="GO:0016020">
    <property type="term" value="C:membrane"/>
    <property type="evidence" value="ECO:0007669"/>
    <property type="project" value="UniProtKB-SubCell"/>
</dbReference>
<dbReference type="RefSeq" id="WP_129081683.1">
    <property type="nucleotide sequence ID" value="NZ_CP041070.1"/>
</dbReference>
<reference evidence="6 7" key="1">
    <citation type="submission" date="2017-10" db="EMBL/GenBank/DDBJ databases">
        <title>Genomics of the genus Arcobacter.</title>
        <authorList>
            <person name="Perez-Cataluna A."/>
            <person name="Figueras M.J."/>
        </authorList>
    </citation>
    <scope>NUCLEOTIDE SEQUENCE [LARGE SCALE GENOMIC DNA]</scope>
    <source>
        <strain evidence="6 7">DSM 24636</strain>
    </source>
</reference>
<evidence type="ECO:0000313" key="6">
    <source>
        <dbReference type="EMBL" id="RXJ63638.1"/>
    </source>
</evidence>
<comment type="subcellular location">
    <subcellularLocation>
        <location evidence="1">Membrane</location>
        <topology evidence="1">Multi-pass membrane protein</topology>
    </subcellularLocation>
</comment>
<keyword evidence="4 5" id="KW-0472">Membrane</keyword>
<accession>A0A4V1LQ67</accession>
<evidence type="ECO:0000256" key="3">
    <source>
        <dbReference type="ARBA" id="ARBA00022989"/>
    </source>
</evidence>
<keyword evidence="7" id="KW-1185">Reference proteome</keyword>
<evidence type="ECO:0000313" key="7">
    <source>
        <dbReference type="Proteomes" id="UP000290191"/>
    </source>
</evidence>
<protein>
    <recommendedName>
        <fullName evidence="8">Holin</fullName>
    </recommendedName>
</protein>
<evidence type="ECO:0008006" key="8">
    <source>
        <dbReference type="Google" id="ProtNLM"/>
    </source>
</evidence>
<dbReference type="EMBL" id="PDKO01000003">
    <property type="protein sequence ID" value="RXJ63638.1"/>
    <property type="molecule type" value="Genomic_DNA"/>
</dbReference>
<feature type="transmembrane region" description="Helical" evidence="5">
    <location>
        <begin position="7"/>
        <end position="27"/>
    </location>
</feature>
<gene>
    <name evidence="6" type="ORF">CRV06_05440</name>
</gene>
<dbReference type="Proteomes" id="UP000290191">
    <property type="component" value="Unassembled WGS sequence"/>
</dbReference>
<organism evidence="6 7">
    <name type="scientific">Halarcobacter anaerophilus</name>
    <dbReference type="NCBI Taxonomy" id="877500"/>
    <lineage>
        <taxon>Bacteria</taxon>
        <taxon>Pseudomonadati</taxon>
        <taxon>Campylobacterota</taxon>
        <taxon>Epsilonproteobacteria</taxon>
        <taxon>Campylobacterales</taxon>
        <taxon>Arcobacteraceae</taxon>
        <taxon>Halarcobacter</taxon>
    </lineage>
</organism>
<dbReference type="Pfam" id="PF05105">
    <property type="entry name" value="Phage_holin_4_1"/>
    <property type="match status" value="1"/>
</dbReference>
<name>A0A4V1LQ67_9BACT</name>
<feature type="transmembrane region" description="Helical" evidence="5">
    <location>
        <begin position="66"/>
        <end position="88"/>
    </location>
</feature>
<dbReference type="AlphaFoldDB" id="A0A4V1LQ67"/>
<evidence type="ECO:0000256" key="1">
    <source>
        <dbReference type="ARBA" id="ARBA00004141"/>
    </source>
</evidence>
<comment type="caution">
    <text evidence="6">The sequence shown here is derived from an EMBL/GenBank/DDBJ whole genome shotgun (WGS) entry which is preliminary data.</text>
</comment>